<accession>A0A5C3MRK9</accession>
<keyword evidence="3" id="KW-1185">Reference proteome</keyword>
<proteinExistence type="predicted"/>
<reference evidence="2 3" key="1">
    <citation type="journal article" date="2019" name="Nat. Ecol. Evol.">
        <title>Megaphylogeny resolves global patterns of mushroom evolution.</title>
        <authorList>
            <person name="Varga T."/>
            <person name="Krizsan K."/>
            <person name="Foldi C."/>
            <person name="Dima B."/>
            <person name="Sanchez-Garcia M."/>
            <person name="Sanchez-Ramirez S."/>
            <person name="Szollosi G.J."/>
            <person name="Szarkandi J.G."/>
            <person name="Papp V."/>
            <person name="Albert L."/>
            <person name="Andreopoulos W."/>
            <person name="Angelini C."/>
            <person name="Antonin V."/>
            <person name="Barry K.W."/>
            <person name="Bougher N.L."/>
            <person name="Buchanan P."/>
            <person name="Buyck B."/>
            <person name="Bense V."/>
            <person name="Catcheside P."/>
            <person name="Chovatia M."/>
            <person name="Cooper J."/>
            <person name="Damon W."/>
            <person name="Desjardin D."/>
            <person name="Finy P."/>
            <person name="Geml J."/>
            <person name="Haridas S."/>
            <person name="Hughes K."/>
            <person name="Justo A."/>
            <person name="Karasinski D."/>
            <person name="Kautmanova I."/>
            <person name="Kiss B."/>
            <person name="Kocsube S."/>
            <person name="Kotiranta H."/>
            <person name="LaButti K.M."/>
            <person name="Lechner B.E."/>
            <person name="Liimatainen K."/>
            <person name="Lipzen A."/>
            <person name="Lukacs Z."/>
            <person name="Mihaltcheva S."/>
            <person name="Morgado L.N."/>
            <person name="Niskanen T."/>
            <person name="Noordeloos M.E."/>
            <person name="Ohm R.A."/>
            <person name="Ortiz-Santana B."/>
            <person name="Ovrebo C."/>
            <person name="Racz N."/>
            <person name="Riley R."/>
            <person name="Savchenko A."/>
            <person name="Shiryaev A."/>
            <person name="Soop K."/>
            <person name="Spirin V."/>
            <person name="Szebenyi C."/>
            <person name="Tomsovsky M."/>
            <person name="Tulloss R.E."/>
            <person name="Uehling J."/>
            <person name="Grigoriev I.V."/>
            <person name="Vagvolgyi C."/>
            <person name="Papp T."/>
            <person name="Martin F.M."/>
            <person name="Miettinen O."/>
            <person name="Hibbett D.S."/>
            <person name="Nagy L.G."/>
        </authorList>
    </citation>
    <scope>NUCLEOTIDE SEQUENCE [LARGE SCALE GENOMIC DNA]</scope>
    <source>
        <strain evidence="2 3">OMC1185</strain>
    </source>
</reference>
<evidence type="ECO:0000256" key="1">
    <source>
        <dbReference type="SAM" id="SignalP"/>
    </source>
</evidence>
<dbReference type="Proteomes" id="UP000305948">
    <property type="component" value="Unassembled WGS sequence"/>
</dbReference>
<sequence>MHYRSPTSLLLVAALSQTTSPAAAYTCTDGSPASLVDTFSVPGYAQAGGIWVCPAPAVSALKSTLHDAGKVLGQIVSSVLDANSSAPFNLTEAPCTTYCDTPAGGGPDPNDCSYLATANAPSGTFTLPARSSLVWTWQSCQVVQSNFLEPPQNITYDYSNESWAGVIDYLAWNCQSEENAHGGSCDFYDSTNTFIQVLASAPQTTK</sequence>
<keyword evidence="1" id="KW-0732">Signal</keyword>
<feature type="signal peptide" evidence="1">
    <location>
        <begin position="1"/>
        <end position="24"/>
    </location>
</feature>
<dbReference type="EMBL" id="ML213523">
    <property type="protein sequence ID" value="TFK47493.1"/>
    <property type="molecule type" value="Genomic_DNA"/>
</dbReference>
<feature type="chain" id="PRO_5023070068" evidence="1">
    <location>
        <begin position="25"/>
        <end position="206"/>
    </location>
</feature>
<dbReference type="AlphaFoldDB" id="A0A5C3MRK9"/>
<evidence type="ECO:0000313" key="3">
    <source>
        <dbReference type="Proteomes" id="UP000305948"/>
    </source>
</evidence>
<dbReference type="OrthoDB" id="3226519at2759"/>
<organism evidence="2 3">
    <name type="scientific">Heliocybe sulcata</name>
    <dbReference type="NCBI Taxonomy" id="5364"/>
    <lineage>
        <taxon>Eukaryota</taxon>
        <taxon>Fungi</taxon>
        <taxon>Dikarya</taxon>
        <taxon>Basidiomycota</taxon>
        <taxon>Agaricomycotina</taxon>
        <taxon>Agaricomycetes</taxon>
        <taxon>Gloeophyllales</taxon>
        <taxon>Gloeophyllaceae</taxon>
        <taxon>Heliocybe</taxon>
    </lineage>
</organism>
<gene>
    <name evidence="2" type="ORF">OE88DRAFT_1738413</name>
</gene>
<evidence type="ECO:0000313" key="2">
    <source>
        <dbReference type="EMBL" id="TFK47493.1"/>
    </source>
</evidence>
<protein>
    <submittedName>
        <fullName evidence="2">Uncharacterized protein</fullName>
    </submittedName>
</protein>
<name>A0A5C3MRK9_9AGAM</name>